<reference evidence="1" key="1">
    <citation type="submission" date="2021-07" db="EMBL/GenBank/DDBJ databases">
        <authorList>
            <person name="Roth S.J."/>
            <person name="Krukonis G.P."/>
            <person name="Delesalle V.A."/>
        </authorList>
    </citation>
    <scope>NUCLEOTIDE SEQUENCE</scope>
</reference>
<evidence type="ECO:0000313" key="1">
    <source>
        <dbReference type="EMBL" id="QZA70545.1"/>
    </source>
</evidence>
<sequence length="273" mass="30682">MINPISEELIMKEETGFVDNPFIWKSPSILASVNIDPTRYSHLLIYQDYCQIVVGHVTSPSLDKSDAATILKELKGLISSFGSTKSRLSAVKYTPTTIKVGQCILLGRPGHDGLVRALELYVSDGPYPKNIPYTNKIDSGSEIIVKERVGKVSLHSWWDFKRYSFGSSMQLTIVGPYEIFSFGFNDKTTIDKLSEAVKFLIKTDIREIKIDTKPEWPDELNLRVFKQSVCGEPAVCISTDTIMGNQRSLIFIGKESGARFLEFLKKAKRSTEK</sequence>
<dbReference type="KEGG" id="vg:77943950"/>
<dbReference type="GeneID" id="77943950"/>
<accession>A0AAE8BQU9</accession>
<name>A0AAE8BQU9_9CAUD</name>
<gene>
    <name evidence="1" type="primary">62</name>
    <name evidence="1" type="ORF">AH04_62</name>
</gene>
<dbReference type="EMBL" id="MZ501267">
    <property type="protein sequence ID" value="QZA70545.1"/>
    <property type="molecule type" value="Genomic_DNA"/>
</dbReference>
<proteinExistence type="predicted"/>
<keyword evidence="2" id="KW-1185">Reference proteome</keyword>
<protein>
    <submittedName>
        <fullName evidence="1">Uncharacterized protein</fullName>
    </submittedName>
</protein>
<evidence type="ECO:0000313" key="2">
    <source>
        <dbReference type="Proteomes" id="UP000827517"/>
    </source>
</evidence>
<dbReference type="Proteomes" id="UP000827517">
    <property type="component" value="Segment"/>
</dbReference>
<dbReference type="RefSeq" id="YP_010667816.1">
    <property type="nucleotide sequence ID" value="NC_070952.1"/>
</dbReference>
<organism evidence="1 2">
    <name type="scientific">Erwinia phage AH04</name>
    <dbReference type="NCBI Taxonomy" id="2869569"/>
    <lineage>
        <taxon>Viruses</taxon>
        <taxon>Duplodnaviria</taxon>
        <taxon>Heunggongvirae</taxon>
        <taxon>Uroviricota</taxon>
        <taxon>Caudoviricetes</taxon>
        <taxon>Chimalliviridae</taxon>
        <taxon>Meadowvirus</taxon>
        <taxon>Meadowvirus AH04</taxon>
    </lineage>
</organism>